<name>A0ABY3AVB4_PAEPP</name>
<dbReference type="Gene3D" id="1.10.530.10">
    <property type="match status" value="1"/>
</dbReference>
<sequence length="223" mass="26317">MITVMIYLMEEWMKGIKVVIIAFYAGYIVLYHHDIWLGYKDYLTRVNREVGNKQIIHVDNTDEINHRQPNISSVPLSADILKFIWEKTNEKGVDYLSFLALIKTESNFNPELIYYNDNGTIDYGLVQINSANIKRLSKKIDIKNVDVFNPYHNVMLGLEELMESREYWKREYAGDNLDLVVYMSYNMGNYGSRKFIKKHGLIDSQYIKKLKKNRETLLKNLIK</sequence>
<dbReference type="Pfam" id="PF01464">
    <property type="entry name" value="SLT"/>
    <property type="match status" value="1"/>
</dbReference>
<keyword evidence="4" id="KW-1185">Reference proteome</keyword>
<keyword evidence="1" id="KW-0472">Membrane</keyword>
<dbReference type="InterPro" id="IPR023346">
    <property type="entry name" value="Lysozyme-like_dom_sf"/>
</dbReference>
<keyword evidence="1" id="KW-0812">Transmembrane</keyword>
<accession>A0ABY3AVB4</accession>
<proteinExistence type="predicted"/>
<keyword evidence="1" id="KW-1133">Transmembrane helix</keyword>
<evidence type="ECO:0000313" key="4">
    <source>
        <dbReference type="Proteomes" id="UP000316208"/>
    </source>
</evidence>
<protein>
    <submittedName>
        <fullName evidence="3">Lytic transglycosylase domain-containing protein</fullName>
    </submittedName>
</protein>
<reference evidence="3 4" key="1">
    <citation type="submission" date="2018-03" db="EMBL/GenBank/DDBJ databases">
        <title>Aerobic endospore-forming bacteria genome sequencing and assembly.</title>
        <authorList>
            <person name="Cavalcante D.A."/>
            <person name="Driks A."/>
            <person name="Putonti C."/>
            <person name="De-Souza M.T."/>
        </authorList>
    </citation>
    <scope>NUCLEOTIDE SEQUENCE [LARGE SCALE GENOMIC DNA]</scope>
    <source>
        <strain evidence="3 4">SDF0028</strain>
    </source>
</reference>
<gene>
    <name evidence="3" type="ORF">C7Y44_03550</name>
</gene>
<dbReference type="EMBL" id="SADY01000001">
    <property type="protein sequence ID" value="TQR46742.1"/>
    <property type="molecule type" value="Genomic_DNA"/>
</dbReference>
<evidence type="ECO:0000256" key="1">
    <source>
        <dbReference type="SAM" id="Phobius"/>
    </source>
</evidence>
<dbReference type="InterPro" id="IPR008258">
    <property type="entry name" value="Transglycosylase_SLT_dom_1"/>
</dbReference>
<organism evidence="3 4">
    <name type="scientific">Paenibacillus popilliae</name>
    <name type="common">Bacillus popilliae</name>
    <dbReference type="NCBI Taxonomy" id="78057"/>
    <lineage>
        <taxon>Bacteria</taxon>
        <taxon>Bacillati</taxon>
        <taxon>Bacillota</taxon>
        <taxon>Bacilli</taxon>
        <taxon>Bacillales</taxon>
        <taxon>Paenibacillaceae</taxon>
        <taxon>Paenibacillus</taxon>
    </lineage>
</organism>
<dbReference type="Proteomes" id="UP000316208">
    <property type="component" value="Unassembled WGS sequence"/>
</dbReference>
<feature type="domain" description="Transglycosylase SLT" evidence="2">
    <location>
        <begin position="86"/>
        <end position="199"/>
    </location>
</feature>
<dbReference type="SUPFAM" id="SSF53955">
    <property type="entry name" value="Lysozyme-like"/>
    <property type="match status" value="1"/>
</dbReference>
<comment type="caution">
    <text evidence="3">The sequence shown here is derived from an EMBL/GenBank/DDBJ whole genome shotgun (WGS) entry which is preliminary data.</text>
</comment>
<evidence type="ECO:0000313" key="3">
    <source>
        <dbReference type="EMBL" id="TQR46742.1"/>
    </source>
</evidence>
<evidence type="ECO:0000259" key="2">
    <source>
        <dbReference type="Pfam" id="PF01464"/>
    </source>
</evidence>
<feature type="transmembrane region" description="Helical" evidence="1">
    <location>
        <begin position="12"/>
        <end position="30"/>
    </location>
</feature>